<organism evidence="15 16">
    <name type="scientific">Mucilaginibacter agri</name>
    <dbReference type="NCBI Taxonomy" id="2695265"/>
    <lineage>
        <taxon>Bacteria</taxon>
        <taxon>Pseudomonadati</taxon>
        <taxon>Bacteroidota</taxon>
        <taxon>Sphingobacteriia</taxon>
        <taxon>Sphingobacteriales</taxon>
        <taxon>Sphingobacteriaceae</taxon>
        <taxon>Mucilaginibacter</taxon>
    </lineage>
</organism>
<reference evidence="15" key="1">
    <citation type="submission" date="2020-01" db="EMBL/GenBank/DDBJ databases">
        <authorList>
            <person name="Seo Y.L."/>
        </authorList>
    </citation>
    <scope>NUCLEOTIDE SEQUENCE</scope>
    <source>
        <strain evidence="15">R11</strain>
    </source>
</reference>
<feature type="signal peptide" evidence="12">
    <location>
        <begin position="1"/>
        <end position="26"/>
    </location>
</feature>
<comment type="similarity">
    <text evidence="10 11">Belongs to the TonB-dependent receptor family.</text>
</comment>
<dbReference type="Gene3D" id="2.170.130.10">
    <property type="entry name" value="TonB-dependent receptor, plug domain"/>
    <property type="match status" value="1"/>
</dbReference>
<evidence type="ECO:0000256" key="12">
    <source>
        <dbReference type="SAM" id="SignalP"/>
    </source>
</evidence>
<comment type="subcellular location">
    <subcellularLocation>
        <location evidence="1 10">Cell outer membrane</location>
        <topology evidence="1 10">Multi-pass membrane protein</topology>
    </subcellularLocation>
</comment>
<feature type="chain" id="PRO_5036729120" evidence="12">
    <location>
        <begin position="27"/>
        <end position="650"/>
    </location>
</feature>
<dbReference type="Gene3D" id="2.40.170.20">
    <property type="entry name" value="TonB-dependent receptor, beta-barrel domain"/>
    <property type="match status" value="1"/>
</dbReference>
<proteinExistence type="inferred from homology"/>
<evidence type="ECO:0000259" key="13">
    <source>
        <dbReference type="Pfam" id="PF00593"/>
    </source>
</evidence>
<dbReference type="InterPro" id="IPR000531">
    <property type="entry name" value="Beta-barrel_TonB"/>
</dbReference>
<accession>A0A966DTZ0</accession>
<evidence type="ECO:0000256" key="2">
    <source>
        <dbReference type="ARBA" id="ARBA00022448"/>
    </source>
</evidence>
<dbReference type="InterPro" id="IPR037066">
    <property type="entry name" value="Plug_dom_sf"/>
</dbReference>
<evidence type="ECO:0000313" key="16">
    <source>
        <dbReference type="Proteomes" id="UP000638732"/>
    </source>
</evidence>
<evidence type="ECO:0000256" key="10">
    <source>
        <dbReference type="PROSITE-ProRule" id="PRU01360"/>
    </source>
</evidence>
<keyword evidence="7 11" id="KW-0798">TonB box</keyword>
<dbReference type="InterPro" id="IPR012910">
    <property type="entry name" value="Plug_dom"/>
</dbReference>
<feature type="domain" description="TonB-dependent receptor plug" evidence="14">
    <location>
        <begin position="47"/>
        <end position="156"/>
    </location>
</feature>
<protein>
    <submittedName>
        <fullName evidence="15">TonB-dependent receptor</fullName>
    </submittedName>
</protein>
<dbReference type="SUPFAM" id="SSF56935">
    <property type="entry name" value="Porins"/>
    <property type="match status" value="1"/>
</dbReference>
<dbReference type="PROSITE" id="PS52016">
    <property type="entry name" value="TONB_DEPENDENT_REC_3"/>
    <property type="match status" value="1"/>
</dbReference>
<dbReference type="Pfam" id="PF00593">
    <property type="entry name" value="TonB_dep_Rec_b-barrel"/>
    <property type="match status" value="1"/>
</dbReference>
<sequence>MKKNYLKTVAGLALAPMLLPTLKVQAQDTTRTLKDVVITASRSPKKLSDIGRVVTTITAAEISRSQGKTLPELLNTVPGIMFSGAENVQGQSSDIYLRGASAGNTLILIDGFPANDASSIAGNYDLNAFPIDQIDHIEILKGSGSTLYGSDAVAGVINIFTKHPQQQGLKANAQFAGGSYNTFKEAIGLNGKLNKTGIALNLSNTDSKGFSVANDQLGTGTFDNDAFHQRSGSLNLTQEVSSRFTLNGNLQLTHNTGDNDYDAFVDDKDYTYKRTYLFGGIGGRYQLDKGAINVNVSQNNVWNEFKNLPSDNFDTYQLTSNIGRITNVEGIFTYKFNKYLDLTSGVDYKYSNTKQYSDYSTTGYAPGPSQVSADTAHTAIGSAYGSLFFNSGIFHAELGGRYNHHNKYGDNFTYTFNPSVLLFDRLKVFGTVASAYKAPSLYQLYSEYGNINLKPEKTNLSLEAGFDLGIIKDVLSFNTVFYKRDIKDVLAFYTDPNTFASYYINANKQKDKGFESELNLKIDQLTASAYAAYVVGKQYDANGVETHNLYRRPKNTYGANVNYQIIKTVSVGLNYKYTGDRRDNDFTVYPSQIVTLKHYNLLDAHVQVSPVKNLTLFCDLKNILDEKYFDWYGYNTRRFNFMAGAKYQFN</sequence>
<evidence type="ECO:0000256" key="8">
    <source>
        <dbReference type="ARBA" id="ARBA00023136"/>
    </source>
</evidence>
<comment type="caution">
    <text evidence="15">The sequence shown here is derived from an EMBL/GenBank/DDBJ whole genome shotgun (WGS) entry which is preliminary data.</text>
</comment>
<feature type="domain" description="TonB-dependent receptor-like beta-barrel" evidence="13">
    <location>
        <begin position="204"/>
        <end position="623"/>
    </location>
</feature>
<evidence type="ECO:0000256" key="1">
    <source>
        <dbReference type="ARBA" id="ARBA00004571"/>
    </source>
</evidence>
<keyword evidence="4 10" id="KW-0812">Transmembrane</keyword>
<dbReference type="Proteomes" id="UP000638732">
    <property type="component" value="Unassembled WGS sequence"/>
</dbReference>
<keyword evidence="8 10" id="KW-0472">Membrane</keyword>
<dbReference type="GO" id="GO:0015889">
    <property type="term" value="P:cobalamin transport"/>
    <property type="evidence" value="ECO:0007669"/>
    <property type="project" value="TreeGrafter"/>
</dbReference>
<keyword evidence="15" id="KW-0675">Receptor</keyword>
<dbReference type="PANTHER" id="PTHR30069:SF53">
    <property type="entry name" value="COLICIN I RECEPTOR-RELATED"/>
    <property type="match status" value="1"/>
</dbReference>
<dbReference type="CDD" id="cd01347">
    <property type="entry name" value="ligand_gated_channel"/>
    <property type="match status" value="1"/>
</dbReference>
<dbReference type="PANTHER" id="PTHR30069">
    <property type="entry name" value="TONB-DEPENDENT OUTER MEMBRANE RECEPTOR"/>
    <property type="match status" value="1"/>
</dbReference>
<evidence type="ECO:0000313" key="15">
    <source>
        <dbReference type="EMBL" id="NCD71813.1"/>
    </source>
</evidence>
<dbReference type="EMBL" id="WWEO01000045">
    <property type="protein sequence ID" value="NCD71813.1"/>
    <property type="molecule type" value="Genomic_DNA"/>
</dbReference>
<dbReference type="GO" id="GO:0009279">
    <property type="term" value="C:cell outer membrane"/>
    <property type="evidence" value="ECO:0007669"/>
    <property type="project" value="UniProtKB-SubCell"/>
</dbReference>
<evidence type="ECO:0000256" key="11">
    <source>
        <dbReference type="RuleBase" id="RU003357"/>
    </source>
</evidence>
<keyword evidence="9 10" id="KW-0998">Cell outer membrane</keyword>
<evidence type="ECO:0000256" key="9">
    <source>
        <dbReference type="ARBA" id="ARBA00023237"/>
    </source>
</evidence>
<keyword evidence="6" id="KW-0406">Ion transport</keyword>
<evidence type="ECO:0000256" key="6">
    <source>
        <dbReference type="ARBA" id="ARBA00023065"/>
    </source>
</evidence>
<dbReference type="Pfam" id="PF07715">
    <property type="entry name" value="Plug"/>
    <property type="match status" value="1"/>
</dbReference>
<dbReference type="GO" id="GO:0006811">
    <property type="term" value="P:monoatomic ion transport"/>
    <property type="evidence" value="ECO:0007669"/>
    <property type="project" value="UniProtKB-KW"/>
</dbReference>
<keyword evidence="2 10" id="KW-0813">Transport</keyword>
<reference evidence="15" key="2">
    <citation type="submission" date="2020-10" db="EMBL/GenBank/DDBJ databases">
        <title>Mucilaginibacter sp. nov., isolated from soil.</title>
        <authorList>
            <person name="Jeon C.O."/>
        </authorList>
    </citation>
    <scope>NUCLEOTIDE SEQUENCE</scope>
    <source>
        <strain evidence="15">R11</strain>
    </source>
</reference>
<gene>
    <name evidence="15" type="ORF">GSY63_20790</name>
</gene>
<name>A0A966DTZ0_9SPHI</name>
<keyword evidence="5 12" id="KW-0732">Signal</keyword>
<evidence type="ECO:0000256" key="7">
    <source>
        <dbReference type="ARBA" id="ARBA00023077"/>
    </source>
</evidence>
<dbReference type="RefSeq" id="WP_166587790.1">
    <property type="nucleotide sequence ID" value="NZ_WWEO01000045.1"/>
</dbReference>
<keyword evidence="3 10" id="KW-1134">Transmembrane beta strand</keyword>
<evidence type="ECO:0000256" key="5">
    <source>
        <dbReference type="ARBA" id="ARBA00022729"/>
    </source>
</evidence>
<evidence type="ECO:0000256" key="3">
    <source>
        <dbReference type="ARBA" id="ARBA00022452"/>
    </source>
</evidence>
<dbReference type="InterPro" id="IPR036942">
    <property type="entry name" value="Beta-barrel_TonB_sf"/>
</dbReference>
<keyword evidence="16" id="KW-1185">Reference proteome</keyword>
<evidence type="ECO:0000256" key="4">
    <source>
        <dbReference type="ARBA" id="ARBA00022692"/>
    </source>
</evidence>
<dbReference type="AlphaFoldDB" id="A0A966DTZ0"/>
<evidence type="ECO:0000259" key="14">
    <source>
        <dbReference type="Pfam" id="PF07715"/>
    </source>
</evidence>
<dbReference type="InterPro" id="IPR039426">
    <property type="entry name" value="TonB-dep_rcpt-like"/>
</dbReference>